<dbReference type="Proteomes" id="UP000886700">
    <property type="component" value="Unplaced"/>
</dbReference>
<dbReference type="GeneID" id="101839044"/>
<dbReference type="GO" id="GO:0016020">
    <property type="term" value="C:membrane"/>
    <property type="evidence" value="ECO:0007669"/>
    <property type="project" value="UniProtKB-SubCell"/>
</dbReference>
<evidence type="ECO:0000313" key="9">
    <source>
        <dbReference type="RefSeq" id="XP_040606580.1"/>
    </source>
</evidence>
<feature type="transmembrane region" description="Helical" evidence="6">
    <location>
        <begin position="225"/>
        <end position="244"/>
    </location>
</feature>
<dbReference type="InterPro" id="IPR006904">
    <property type="entry name" value="DUF716"/>
</dbReference>
<accession>A0A1U8C2B9</accession>
<evidence type="ECO:0000256" key="4">
    <source>
        <dbReference type="ARBA" id="ARBA00022989"/>
    </source>
</evidence>
<evidence type="ECO:0000256" key="3">
    <source>
        <dbReference type="ARBA" id="ARBA00022692"/>
    </source>
</evidence>
<proteinExistence type="inferred from homology"/>
<comment type="similarity">
    <text evidence="2">Belongs to the TMEM45 family.</text>
</comment>
<feature type="transmembrane region" description="Helical" evidence="6">
    <location>
        <begin position="12"/>
        <end position="31"/>
    </location>
</feature>
<dbReference type="RefSeq" id="XP_040606580.1">
    <property type="nucleotide sequence ID" value="XM_040750646.1"/>
</dbReference>
<sequence>MGSFRGHALPGTFFILMGFWWSTKGILKYVYKKQTRTCYLSSKTFLRRTEIWEGVVAVLMALTGMVGEQFISGGPSLNLYKDGQWNQLLGWHHTTMYFFFGLQGVAQIICFTTNLLPTSLSKLMLSNAIFVESFIFYNHTHGREMLDVFVHQLLVFTTILAGLVTFIESLTKNNVLLELLWSSLIILQGTWFWQIAFVLYPPSGSPEWNLSDIENKMFLTMCFSWHYASIFVITGLNFAFITWLTSGPHLLRGWGVFRNSSRMQGKTLLRVSSPPEPTEDYCLFLFQKPSDA</sequence>
<comment type="subcellular location">
    <subcellularLocation>
        <location evidence="1">Membrane</location>
        <topology evidence="1">Multi-pass membrane protein</topology>
    </subcellularLocation>
</comment>
<reference evidence="8" key="1">
    <citation type="submission" date="2023-09" db="UniProtKB">
        <authorList>
            <consortium name="RefSeq"/>
        </authorList>
    </citation>
    <scope>IDENTIFICATION</scope>
    <source>
        <tissue evidence="9 10">Liver</tissue>
    </source>
</reference>
<evidence type="ECO:0000313" key="8">
    <source>
        <dbReference type="RefSeq" id="XP_012973616.1"/>
    </source>
</evidence>
<organism evidence="8">
    <name type="scientific">Mesocricetus auratus</name>
    <name type="common">Golden hamster</name>
    <dbReference type="NCBI Taxonomy" id="10036"/>
    <lineage>
        <taxon>Eukaryota</taxon>
        <taxon>Metazoa</taxon>
        <taxon>Chordata</taxon>
        <taxon>Craniata</taxon>
        <taxon>Vertebrata</taxon>
        <taxon>Euteleostomi</taxon>
        <taxon>Mammalia</taxon>
        <taxon>Eutheria</taxon>
        <taxon>Euarchontoglires</taxon>
        <taxon>Glires</taxon>
        <taxon>Rodentia</taxon>
        <taxon>Myomorpha</taxon>
        <taxon>Muroidea</taxon>
        <taxon>Cricetidae</taxon>
        <taxon>Cricetinae</taxon>
        <taxon>Mesocricetus</taxon>
    </lineage>
</organism>
<evidence type="ECO:0000256" key="5">
    <source>
        <dbReference type="ARBA" id="ARBA00023136"/>
    </source>
</evidence>
<evidence type="ECO:0000256" key="2">
    <source>
        <dbReference type="ARBA" id="ARBA00006948"/>
    </source>
</evidence>
<keyword evidence="3 6" id="KW-0812">Transmembrane</keyword>
<feature type="transmembrane region" description="Helical" evidence="6">
    <location>
        <begin position="179"/>
        <end position="200"/>
    </location>
</feature>
<dbReference type="AlphaFoldDB" id="A0A1U8C2B9"/>
<evidence type="ECO:0000256" key="1">
    <source>
        <dbReference type="ARBA" id="ARBA00004141"/>
    </source>
</evidence>
<name>A0A1U8C2B9_MESAU</name>
<keyword evidence="7" id="KW-1185">Reference proteome</keyword>
<protein>
    <submittedName>
        <fullName evidence="9 10">Transmembrane protein 45A isoform X1</fullName>
    </submittedName>
    <submittedName>
        <fullName evidence="8">Transmembrane protein 45A-like isoform X1</fullName>
    </submittedName>
</protein>
<dbReference type="InterPro" id="IPR042127">
    <property type="entry name" value="TMEM45"/>
</dbReference>
<feature type="transmembrane region" description="Helical" evidence="6">
    <location>
        <begin position="91"/>
        <end position="112"/>
    </location>
</feature>
<feature type="transmembrane region" description="Helical" evidence="6">
    <location>
        <begin position="51"/>
        <end position="71"/>
    </location>
</feature>
<dbReference type="PANTHER" id="PTHR16007">
    <property type="entry name" value="EPIDIDYMAL MEMBRANE PROTEIN E9-RELATED"/>
    <property type="match status" value="1"/>
</dbReference>
<dbReference type="OrthoDB" id="551896at2759"/>
<evidence type="ECO:0000313" key="10">
    <source>
        <dbReference type="RefSeq" id="XP_040606581.1"/>
    </source>
</evidence>
<dbReference type="Pfam" id="PF04819">
    <property type="entry name" value="DUF716"/>
    <property type="match status" value="1"/>
</dbReference>
<dbReference type="PANTHER" id="PTHR16007:SF21">
    <property type="entry name" value="TRANSMEMBRANE PROTEIN 45A"/>
    <property type="match status" value="1"/>
</dbReference>
<keyword evidence="4 6" id="KW-1133">Transmembrane helix</keyword>
<evidence type="ECO:0000313" key="7">
    <source>
        <dbReference type="Proteomes" id="UP000886700"/>
    </source>
</evidence>
<dbReference type="RefSeq" id="XP_012973616.1">
    <property type="nucleotide sequence ID" value="XM_013118162.2"/>
</dbReference>
<keyword evidence="5 6" id="KW-0472">Membrane</keyword>
<feature type="transmembrane region" description="Helical" evidence="6">
    <location>
        <begin position="149"/>
        <end position="167"/>
    </location>
</feature>
<evidence type="ECO:0000256" key="6">
    <source>
        <dbReference type="SAM" id="Phobius"/>
    </source>
</evidence>
<dbReference type="RefSeq" id="XP_040606581.1">
    <property type="nucleotide sequence ID" value="XM_040750647.1"/>
</dbReference>
<gene>
    <name evidence="8 9 10" type="primary">LOC101839044</name>
</gene>